<feature type="non-terminal residue" evidence="1">
    <location>
        <position position="76"/>
    </location>
</feature>
<keyword evidence="2" id="KW-1185">Reference proteome</keyword>
<organism evidence="1 2">
    <name type="scientific">Leucogyrophana mollusca</name>
    <dbReference type="NCBI Taxonomy" id="85980"/>
    <lineage>
        <taxon>Eukaryota</taxon>
        <taxon>Fungi</taxon>
        <taxon>Dikarya</taxon>
        <taxon>Basidiomycota</taxon>
        <taxon>Agaricomycotina</taxon>
        <taxon>Agaricomycetes</taxon>
        <taxon>Agaricomycetidae</taxon>
        <taxon>Boletales</taxon>
        <taxon>Boletales incertae sedis</taxon>
        <taxon>Leucogyrophana</taxon>
    </lineage>
</organism>
<comment type="caution">
    <text evidence="1">The sequence shown here is derived from an EMBL/GenBank/DDBJ whole genome shotgun (WGS) entry which is preliminary data.</text>
</comment>
<reference evidence="1" key="1">
    <citation type="journal article" date="2021" name="New Phytol.">
        <title>Evolutionary innovations through gain and loss of genes in the ectomycorrhizal Boletales.</title>
        <authorList>
            <person name="Wu G."/>
            <person name="Miyauchi S."/>
            <person name="Morin E."/>
            <person name="Kuo A."/>
            <person name="Drula E."/>
            <person name="Varga T."/>
            <person name="Kohler A."/>
            <person name="Feng B."/>
            <person name="Cao Y."/>
            <person name="Lipzen A."/>
            <person name="Daum C."/>
            <person name="Hundley H."/>
            <person name="Pangilinan J."/>
            <person name="Johnson J."/>
            <person name="Barry K."/>
            <person name="LaButti K."/>
            <person name="Ng V."/>
            <person name="Ahrendt S."/>
            <person name="Min B."/>
            <person name="Choi I.G."/>
            <person name="Park H."/>
            <person name="Plett J.M."/>
            <person name="Magnuson J."/>
            <person name="Spatafora J.W."/>
            <person name="Nagy L.G."/>
            <person name="Henrissat B."/>
            <person name="Grigoriev I.V."/>
            <person name="Yang Z.L."/>
            <person name="Xu J."/>
            <person name="Martin F.M."/>
        </authorList>
    </citation>
    <scope>NUCLEOTIDE SEQUENCE</scope>
    <source>
        <strain evidence="1">KUC20120723A-06</strain>
    </source>
</reference>
<feature type="non-terminal residue" evidence="1">
    <location>
        <position position="1"/>
    </location>
</feature>
<gene>
    <name evidence="1" type="ORF">BV22DRAFT_988593</name>
</gene>
<dbReference type="Proteomes" id="UP000790709">
    <property type="component" value="Unassembled WGS sequence"/>
</dbReference>
<accession>A0ACB8B6G8</accession>
<protein>
    <submittedName>
        <fullName evidence="1">Uncharacterized protein</fullName>
    </submittedName>
</protein>
<name>A0ACB8B6G8_9AGAM</name>
<proteinExistence type="predicted"/>
<evidence type="ECO:0000313" key="1">
    <source>
        <dbReference type="EMBL" id="KAH7920836.1"/>
    </source>
</evidence>
<evidence type="ECO:0000313" key="2">
    <source>
        <dbReference type="Proteomes" id="UP000790709"/>
    </source>
</evidence>
<dbReference type="EMBL" id="MU266556">
    <property type="protein sequence ID" value="KAH7920836.1"/>
    <property type="molecule type" value="Genomic_DNA"/>
</dbReference>
<sequence length="76" mass="8446">SSGEQEQSFSIQPHPAKSNNPAEVEGPQLGAGLNSNPEMQAHHARDPHVPSREILNSLEQPKSREELQKRAEELNR</sequence>